<dbReference type="CDD" id="cd00229">
    <property type="entry name" value="SGNH_hydrolase"/>
    <property type="match status" value="1"/>
</dbReference>
<proteinExistence type="predicted"/>
<sequence length="234" mass="27186">MASDPVTTKIISWKFPRTLTSSVVIGDSQVRHIHNHFVASRHRTPAFVSQRGATIQDIPALMDFMPRTTTTIVHHVGTNDIAKTPARVTFQMYEELLASIWHDHPQIRIIYATLILPRCPNRRRQRGNWRAVHRFNSEACLFNDHLRRHCLRTRNLFYLDHGLEWLPLARVFAADDIHPNFRGVAIMASHLHRALLRNFARSQSTWLQHAPVPHPNQCKERAHLYLKKGRNLST</sequence>
<dbReference type="EMBL" id="JABSTR010000010">
    <property type="protein sequence ID" value="KAH9379417.1"/>
    <property type="molecule type" value="Genomic_DNA"/>
</dbReference>
<name>A0A9J6GWZ9_HAELO</name>
<gene>
    <name evidence="1" type="ORF">HPB48_014382</name>
</gene>
<accession>A0A9J6GWZ9</accession>
<dbReference type="OrthoDB" id="6509227at2759"/>
<protein>
    <recommendedName>
        <fullName evidence="3">SGNH hydrolase-type esterase domain-containing protein</fullName>
    </recommendedName>
</protein>
<dbReference type="VEuPathDB" id="VectorBase:HLOH_057858"/>
<dbReference type="AlphaFoldDB" id="A0A9J6GWZ9"/>
<dbReference type="OMA" id="NQCKERA"/>
<dbReference type="Proteomes" id="UP000821853">
    <property type="component" value="Chromosome 8"/>
</dbReference>
<evidence type="ECO:0000313" key="1">
    <source>
        <dbReference type="EMBL" id="KAH9379417.1"/>
    </source>
</evidence>
<evidence type="ECO:0000313" key="2">
    <source>
        <dbReference type="Proteomes" id="UP000821853"/>
    </source>
</evidence>
<keyword evidence="2" id="KW-1185">Reference proteome</keyword>
<organism evidence="1 2">
    <name type="scientific">Haemaphysalis longicornis</name>
    <name type="common">Bush tick</name>
    <dbReference type="NCBI Taxonomy" id="44386"/>
    <lineage>
        <taxon>Eukaryota</taxon>
        <taxon>Metazoa</taxon>
        <taxon>Ecdysozoa</taxon>
        <taxon>Arthropoda</taxon>
        <taxon>Chelicerata</taxon>
        <taxon>Arachnida</taxon>
        <taxon>Acari</taxon>
        <taxon>Parasitiformes</taxon>
        <taxon>Ixodida</taxon>
        <taxon>Ixodoidea</taxon>
        <taxon>Ixodidae</taxon>
        <taxon>Haemaphysalinae</taxon>
        <taxon>Haemaphysalis</taxon>
    </lineage>
</organism>
<reference evidence="1 2" key="1">
    <citation type="journal article" date="2020" name="Cell">
        <title>Large-Scale Comparative Analyses of Tick Genomes Elucidate Their Genetic Diversity and Vector Capacities.</title>
        <authorList>
            <consortium name="Tick Genome and Microbiome Consortium (TIGMIC)"/>
            <person name="Jia N."/>
            <person name="Wang J."/>
            <person name="Shi W."/>
            <person name="Du L."/>
            <person name="Sun Y."/>
            <person name="Zhan W."/>
            <person name="Jiang J.F."/>
            <person name="Wang Q."/>
            <person name="Zhang B."/>
            <person name="Ji P."/>
            <person name="Bell-Sakyi L."/>
            <person name="Cui X.M."/>
            <person name="Yuan T.T."/>
            <person name="Jiang B.G."/>
            <person name="Yang W.F."/>
            <person name="Lam T.T."/>
            <person name="Chang Q.C."/>
            <person name="Ding S.J."/>
            <person name="Wang X.J."/>
            <person name="Zhu J.G."/>
            <person name="Ruan X.D."/>
            <person name="Zhao L."/>
            <person name="Wei J.T."/>
            <person name="Ye R.Z."/>
            <person name="Que T.C."/>
            <person name="Du C.H."/>
            <person name="Zhou Y.H."/>
            <person name="Cheng J.X."/>
            <person name="Dai P.F."/>
            <person name="Guo W.B."/>
            <person name="Han X.H."/>
            <person name="Huang E.J."/>
            <person name="Li L.F."/>
            <person name="Wei W."/>
            <person name="Gao Y.C."/>
            <person name="Liu J.Z."/>
            <person name="Shao H.Z."/>
            <person name="Wang X."/>
            <person name="Wang C.C."/>
            <person name="Yang T.C."/>
            <person name="Huo Q.B."/>
            <person name="Li W."/>
            <person name="Chen H.Y."/>
            <person name="Chen S.E."/>
            <person name="Zhou L.G."/>
            <person name="Ni X.B."/>
            <person name="Tian J.H."/>
            <person name="Sheng Y."/>
            <person name="Liu T."/>
            <person name="Pan Y.S."/>
            <person name="Xia L.Y."/>
            <person name="Li J."/>
            <person name="Zhao F."/>
            <person name="Cao W.C."/>
        </authorList>
    </citation>
    <scope>NUCLEOTIDE SEQUENCE [LARGE SCALE GENOMIC DNA]</scope>
    <source>
        <strain evidence="1">HaeL-2018</strain>
    </source>
</reference>
<dbReference type="SUPFAM" id="SSF52266">
    <property type="entry name" value="SGNH hydrolase"/>
    <property type="match status" value="1"/>
</dbReference>
<comment type="caution">
    <text evidence="1">The sequence shown here is derived from an EMBL/GenBank/DDBJ whole genome shotgun (WGS) entry which is preliminary data.</text>
</comment>
<evidence type="ECO:0008006" key="3">
    <source>
        <dbReference type="Google" id="ProtNLM"/>
    </source>
</evidence>
<dbReference type="Gene3D" id="3.40.50.1110">
    <property type="entry name" value="SGNH hydrolase"/>
    <property type="match status" value="1"/>
</dbReference>
<dbReference type="InterPro" id="IPR036514">
    <property type="entry name" value="SGNH_hydro_sf"/>
</dbReference>